<dbReference type="EMBL" id="JANBVO010000022">
    <property type="protein sequence ID" value="KAJ9142440.1"/>
    <property type="molecule type" value="Genomic_DNA"/>
</dbReference>
<dbReference type="Proteomes" id="UP001174694">
    <property type="component" value="Unassembled WGS sequence"/>
</dbReference>
<comment type="caution">
    <text evidence="4">The sequence shown here is derived from an EMBL/GenBank/DDBJ whole genome shotgun (WGS) entry which is preliminary data.</text>
</comment>
<evidence type="ECO:0000256" key="2">
    <source>
        <dbReference type="SAM" id="MobiDB-lite"/>
    </source>
</evidence>
<keyword evidence="1" id="KW-0539">Nucleus</keyword>
<dbReference type="PROSITE" id="PS00463">
    <property type="entry name" value="ZN2_CY6_FUNGAL_1"/>
    <property type="match status" value="1"/>
</dbReference>
<dbReference type="InterPro" id="IPR053175">
    <property type="entry name" value="DHMBA_Reg_Transcription_Factor"/>
</dbReference>
<dbReference type="PANTHER" id="PTHR38791">
    <property type="entry name" value="ZN(II)2CYS6 TRANSCRIPTION FACTOR (EUROFUNG)-RELATED-RELATED"/>
    <property type="match status" value="1"/>
</dbReference>
<dbReference type="SMART" id="SM00066">
    <property type="entry name" value="GAL4"/>
    <property type="match status" value="1"/>
</dbReference>
<sequence length="513" mass="57036">MVFPSLGCHTCKRRRVKCDSIHPVCGRCRKAERDCTWDSDGQTGLAFKSENAFAQGQPRRPRRMTREQQPVARSRVLTAGSPSPSASPSAIQRALSFPLEIHALNCWMKYFVTRPDELPEVGHEYFTHVLPLWEDAAPDSCIYLALAAVSHAAFGRARQTDKAIEDAVRLYTRTIAKTNDEIRSPPDDGLDQLIMSIMLLGFYENIMHGIKNSCKDAIPSRGASGLLELRRNRGLAPNLALDRVVRRQIIRIIILRGNTVPESFHDGAEFGEEGPALVLDSLMVRVANLRARCRAFLRDNQLDALDRFEKAKEIGGEAQQLDAALDSWSDAVPDEWRFSARPLAASSSAPDSDPPPTGYVHHYASHAHATMWNRYRAVRLITNSIRMRVVELLVGNAFKRSCVLLQQRLSQNNINRLTDELCACVPFFSSGVDAHGPCGERSLQGAEVSGPSLHSTVLPKMAGLLAWPLAVAVSTEAVPEPQRQWLERKLKIVASSLGDSILESVAEKREFRF</sequence>
<dbReference type="InterPro" id="IPR001138">
    <property type="entry name" value="Zn2Cys6_DnaBD"/>
</dbReference>
<dbReference type="Gene3D" id="4.10.240.10">
    <property type="entry name" value="Zn(2)-C6 fungal-type DNA-binding domain"/>
    <property type="match status" value="1"/>
</dbReference>
<dbReference type="Pfam" id="PF00172">
    <property type="entry name" value="Zn_clus"/>
    <property type="match status" value="1"/>
</dbReference>
<feature type="domain" description="Zn(2)-C6 fungal-type" evidence="3">
    <location>
        <begin position="7"/>
        <end position="37"/>
    </location>
</feature>
<organism evidence="4 5">
    <name type="scientific">Pleurostoma richardsiae</name>
    <dbReference type="NCBI Taxonomy" id="41990"/>
    <lineage>
        <taxon>Eukaryota</taxon>
        <taxon>Fungi</taxon>
        <taxon>Dikarya</taxon>
        <taxon>Ascomycota</taxon>
        <taxon>Pezizomycotina</taxon>
        <taxon>Sordariomycetes</taxon>
        <taxon>Sordariomycetidae</taxon>
        <taxon>Calosphaeriales</taxon>
        <taxon>Pleurostomataceae</taxon>
        <taxon>Pleurostoma</taxon>
    </lineage>
</organism>
<protein>
    <recommendedName>
        <fullName evidence="3">Zn(2)-C6 fungal-type domain-containing protein</fullName>
    </recommendedName>
</protein>
<dbReference type="InterPro" id="IPR036864">
    <property type="entry name" value="Zn2-C6_fun-type_DNA-bd_sf"/>
</dbReference>
<dbReference type="GO" id="GO:0008270">
    <property type="term" value="F:zinc ion binding"/>
    <property type="evidence" value="ECO:0007669"/>
    <property type="project" value="InterPro"/>
</dbReference>
<evidence type="ECO:0000259" key="3">
    <source>
        <dbReference type="PROSITE" id="PS50048"/>
    </source>
</evidence>
<accession>A0AA38VDL2</accession>
<name>A0AA38VDL2_9PEZI</name>
<dbReference type="CDD" id="cd00067">
    <property type="entry name" value="GAL4"/>
    <property type="match status" value="1"/>
</dbReference>
<evidence type="ECO:0000313" key="4">
    <source>
        <dbReference type="EMBL" id="KAJ9142440.1"/>
    </source>
</evidence>
<evidence type="ECO:0000256" key="1">
    <source>
        <dbReference type="ARBA" id="ARBA00023242"/>
    </source>
</evidence>
<feature type="region of interest" description="Disordered" evidence="2">
    <location>
        <begin position="53"/>
        <end position="87"/>
    </location>
</feature>
<evidence type="ECO:0000313" key="5">
    <source>
        <dbReference type="Proteomes" id="UP001174694"/>
    </source>
</evidence>
<dbReference type="PROSITE" id="PS50048">
    <property type="entry name" value="ZN2_CY6_FUNGAL_2"/>
    <property type="match status" value="1"/>
</dbReference>
<dbReference type="GO" id="GO:0000981">
    <property type="term" value="F:DNA-binding transcription factor activity, RNA polymerase II-specific"/>
    <property type="evidence" value="ECO:0007669"/>
    <property type="project" value="InterPro"/>
</dbReference>
<dbReference type="SUPFAM" id="SSF57701">
    <property type="entry name" value="Zn2/Cys6 DNA-binding domain"/>
    <property type="match status" value="1"/>
</dbReference>
<keyword evidence="5" id="KW-1185">Reference proteome</keyword>
<gene>
    <name evidence="4" type="ORF">NKR23_g7260</name>
</gene>
<proteinExistence type="predicted"/>
<reference evidence="4" key="1">
    <citation type="submission" date="2022-07" db="EMBL/GenBank/DDBJ databases">
        <title>Fungi with potential for degradation of polypropylene.</title>
        <authorList>
            <person name="Gostincar C."/>
        </authorList>
    </citation>
    <scope>NUCLEOTIDE SEQUENCE</scope>
    <source>
        <strain evidence="4">EXF-13308</strain>
    </source>
</reference>
<dbReference type="AlphaFoldDB" id="A0AA38VDL2"/>